<dbReference type="STRING" id="1454373.ACMU_04755"/>
<protein>
    <recommendedName>
        <fullName evidence="3">DUF4258 domain-containing protein</fullName>
    </recommendedName>
</protein>
<gene>
    <name evidence="1" type="ORF">ACMU_04755</name>
</gene>
<sequence>MQITNHMDCRMNQRGINKQMVDLALEHGVFDGDKIVLRRKDCDEIAAELRQTLKLLERAKCKGGVTVVVAGDCQITTYNTGSFARPASKK</sequence>
<evidence type="ECO:0008006" key="3">
    <source>
        <dbReference type="Google" id="ProtNLM"/>
    </source>
</evidence>
<organism evidence="1 2">
    <name type="scientific">Actibacterium mucosum KCTC 23349</name>
    <dbReference type="NCBI Taxonomy" id="1454373"/>
    <lineage>
        <taxon>Bacteria</taxon>
        <taxon>Pseudomonadati</taxon>
        <taxon>Pseudomonadota</taxon>
        <taxon>Alphaproteobacteria</taxon>
        <taxon>Rhodobacterales</taxon>
        <taxon>Roseobacteraceae</taxon>
        <taxon>Actibacterium</taxon>
    </lineage>
</organism>
<keyword evidence="2" id="KW-1185">Reference proteome</keyword>
<evidence type="ECO:0000313" key="2">
    <source>
        <dbReference type="Proteomes" id="UP000026249"/>
    </source>
</evidence>
<proteinExistence type="predicted"/>
<reference evidence="1 2" key="1">
    <citation type="submission" date="2014-03" db="EMBL/GenBank/DDBJ databases">
        <title>Draft Genome Sequence of Actibacterium mucosum KCTC 23349, a Marine Alphaproteobacterium with Complex Ionic Requirements Isolated from Mediterranean Seawater at Malvarrosa Beach, Valencia, Spain.</title>
        <authorList>
            <person name="Arahal D.R."/>
            <person name="Shao Z."/>
            <person name="Lai Q."/>
            <person name="Pujalte M.J."/>
        </authorList>
    </citation>
    <scope>NUCLEOTIDE SEQUENCE [LARGE SCALE GENOMIC DNA]</scope>
    <source>
        <strain evidence="1 2">KCTC 23349</strain>
    </source>
</reference>
<name>A0A037ZCW2_9RHOB</name>
<dbReference type="AlphaFoldDB" id="A0A037ZCW2"/>
<dbReference type="EMBL" id="JFKE01000014">
    <property type="protein sequence ID" value="KAJ53972.1"/>
    <property type="molecule type" value="Genomic_DNA"/>
</dbReference>
<accession>A0A037ZCW2</accession>
<dbReference type="RefSeq" id="WP_035262968.1">
    <property type="nucleotide sequence ID" value="NZ_JFKE01000014.1"/>
</dbReference>
<evidence type="ECO:0000313" key="1">
    <source>
        <dbReference type="EMBL" id="KAJ53972.1"/>
    </source>
</evidence>
<dbReference type="OrthoDB" id="5540949at2"/>
<comment type="caution">
    <text evidence="1">The sequence shown here is derived from an EMBL/GenBank/DDBJ whole genome shotgun (WGS) entry which is preliminary data.</text>
</comment>
<dbReference type="Proteomes" id="UP000026249">
    <property type="component" value="Unassembled WGS sequence"/>
</dbReference>